<feature type="transmembrane region" description="Helical" evidence="1">
    <location>
        <begin position="54"/>
        <end position="74"/>
    </location>
</feature>
<keyword evidence="3" id="KW-1185">Reference proteome</keyword>
<dbReference type="Proteomes" id="UP000887226">
    <property type="component" value="Unassembled WGS sequence"/>
</dbReference>
<dbReference type="PANTHER" id="PTHR37919">
    <property type="entry name" value="PROTEIN CBG05606"/>
    <property type="match status" value="1"/>
</dbReference>
<evidence type="ECO:0008006" key="4">
    <source>
        <dbReference type="Google" id="ProtNLM"/>
    </source>
</evidence>
<dbReference type="EMBL" id="MU253752">
    <property type="protein sequence ID" value="KAG9248283.1"/>
    <property type="molecule type" value="Genomic_DNA"/>
</dbReference>
<evidence type="ECO:0000313" key="2">
    <source>
        <dbReference type="EMBL" id="KAG9248283.1"/>
    </source>
</evidence>
<keyword evidence="1" id="KW-0472">Membrane</keyword>
<sequence length="257" mass="28343">MVSTRGHPNGIEPEPILTKSPKRAYNHKSIMSSSSSPSPTSAPAQWAHTPSNLILGWLFISLPLVIWDTGYVMARPHTMAGGKWQWPLYMPYDLYAKIDYIYGWPAYDGNNGFTSAQTLLNIFETSMYVYYLFVLFTKGKPSNAEGVGAPEKKVAGILGEQRYVQGREGMLALLVAYSAAVMTVSKTVLYWANEYYSGFANIGHNSVMDLIFLWIIPNGAWIVLPSYIVYVFGGEILGGLAVATGTSSEDKSLLKSK</sequence>
<reference evidence="2" key="1">
    <citation type="journal article" date="2021" name="IMA Fungus">
        <title>Genomic characterization of three marine fungi, including Emericellopsis atlantica sp. nov. with signatures of a generalist lifestyle and marine biomass degradation.</title>
        <authorList>
            <person name="Hagestad O.C."/>
            <person name="Hou L."/>
            <person name="Andersen J.H."/>
            <person name="Hansen E.H."/>
            <person name="Altermark B."/>
            <person name="Li C."/>
            <person name="Kuhnert E."/>
            <person name="Cox R.J."/>
            <person name="Crous P.W."/>
            <person name="Spatafora J.W."/>
            <person name="Lail K."/>
            <person name="Amirebrahimi M."/>
            <person name="Lipzen A."/>
            <person name="Pangilinan J."/>
            <person name="Andreopoulos W."/>
            <person name="Hayes R.D."/>
            <person name="Ng V."/>
            <person name="Grigoriev I.V."/>
            <person name="Jackson S.A."/>
            <person name="Sutton T.D.S."/>
            <person name="Dobson A.D.W."/>
            <person name="Rama T."/>
        </authorList>
    </citation>
    <scope>NUCLEOTIDE SEQUENCE</scope>
    <source>
        <strain evidence="2">TRa3180A</strain>
    </source>
</reference>
<keyword evidence="1" id="KW-1133">Transmembrane helix</keyword>
<organism evidence="2 3">
    <name type="scientific">Calycina marina</name>
    <dbReference type="NCBI Taxonomy" id="1763456"/>
    <lineage>
        <taxon>Eukaryota</taxon>
        <taxon>Fungi</taxon>
        <taxon>Dikarya</taxon>
        <taxon>Ascomycota</taxon>
        <taxon>Pezizomycotina</taxon>
        <taxon>Leotiomycetes</taxon>
        <taxon>Helotiales</taxon>
        <taxon>Pezizellaceae</taxon>
        <taxon>Calycina</taxon>
    </lineage>
</organism>
<evidence type="ECO:0000256" key="1">
    <source>
        <dbReference type="SAM" id="Phobius"/>
    </source>
</evidence>
<feature type="transmembrane region" description="Helical" evidence="1">
    <location>
        <begin position="211"/>
        <end position="232"/>
    </location>
</feature>
<gene>
    <name evidence="2" type="ORF">BJ878DRAFT_550091</name>
</gene>
<name>A0A9P7ZBA6_9HELO</name>
<proteinExistence type="predicted"/>
<dbReference type="AlphaFoldDB" id="A0A9P7ZBA6"/>
<protein>
    <recommendedName>
        <fullName evidence="4">C6 transcription factor</fullName>
    </recommendedName>
</protein>
<accession>A0A9P7ZBA6</accession>
<evidence type="ECO:0000313" key="3">
    <source>
        <dbReference type="Proteomes" id="UP000887226"/>
    </source>
</evidence>
<dbReference type="OrthoDB" id="60858at2759"/>
<comment type="caution">
    <text evidence="2">The sequence shown here is derived from an EMBL/GenBank/DDBJ whole genome shotgun (WGS) entry which is preliminary data.</text>
</comment>
<keyword evidence="1" id="KW-0812">Transmembrane</keyword>
<dbReference type="PANTHER" id="PTHR37919:SF2">
    <property type="entry name" value="EXPERA DOMAIN-CONTAINING PROTEIN"/>
    <property type="match status" value="1"/>
</dbReference>
<feature type="transmembrane region" description="Helical" evidence="1">
    <location>
        <begin position="171"/>
        <end position="191"/>
    </location>
</feature>